<dbReference type="InterPro" id="IPR032710">
    <property type="entry name" value="NTF2-like_dom_sf"/>
</dbReference>
<evidence type="ECO:0000259" key="3">
    <source>
        <dbReference type="Pfam" id="PF14534"/>
    </source>
</evidence>
<dbReference type="STRING" id="1075417.SAMN05421823_102125"/>
<feature type="coiled-coil region" evidence="1">
    <location>
        <begin position="18"/>
        <end position="48"/>
    </location>
</feature>
<dbReference type="Gene3D" id="3.10.450.50">
    <property type="match status" value="1"/>
</dbReference>
<dbReference type="Pfam" id="PF14534">
    <property type="entry name" value="DUF4440"/>
    <property type="match status" value="1"/>
</dbReference>
<evidence type="ECO:0000256" key="1">
    <source>
        <dbReference type="SAM" id="Coils"/>
    </source>
</evidence>
<reference evidence="4 5" key="1">
    <citation type="submission" date="2016-10" db="EMBL/GenBank/DDBJ databases">
        <authorList>
            <person name="de Groot N.N."/>
        </authorList>
    </citation>
    <scope>NUCLEOTIDE SEQUENCE [LARGE SCALE GENOMIC DNA]</scope>
    <source>
        <strain evidence="4 5">DSM 25186</strain>
    </source>
</reference>
<gene>
    <name evidence="4" type="ORF">SAMN05421823_102125</name>
</gene>
<dbReference type="PROSITE" id="PS51257">
    <property type="entry name" value="PROKAR_LIPOPROTEIN"/>
    <property type="match status" value="1"/>
</dbReference>
<accession>A0A1G8ZZM2</accession>
<feature type="signal peptide" evidence="2">
    <location>
        <begin position="1"/>
        <end position="20"/>
    </location>
</feature>
<dbReference type="OrthoDB" id="5383110at2"/>
<evidence type="ECO:0000256" key="2">
    <source>
        <dbReference type="SAM" id="SignalP"/>
    </source>
</evidence>
<name>A0A1G8ZZM2_9BACT</name>
<dbReference type="InterPro" id="IPR027843">
    <property type="entry name" value="DUF4440"/>
</dbReference>
<dbReference type="AlphaFoldDB" id="A0A1G8ZZM2"/>
<keyword evidence="1" id="KW-0175">Coiled coil</keyword>
<organism evidence="4 5">
    <name type="scientific">Catalinimonas alkaloidigena</name>
    <dbReference type="NCBI Taxonomy" id="1075417"/>
    <lineage>
        <taxon>Bacteria</taxon>
        <taxon>Pseudomonadati</taxon>
        <taxon>Bacteroidota</taxon>
        <taxon>Cytophagia</taxon>
        <taxon>Cytophagales</taxon>
        <taxon>Catalimonadaceae</taxon>
        <taxon>Catalinimonas</taxon>
    </lineage>
</organism>
<evidence type="ECO:0000313" key="4">
    <source>
        <dbReference type="EMBL" id="SDK20064.1"/>
    </source>
</evidence>
<evidence type="ECO:0000313" key="5">
    <source>
        <dbReference type="Proteomes" id="UP000198510"/>
    </source>
</evidence>
<sequence>MKNLLALLLIVVLASCSAQSQNNEEAALEDAVEQLRTAMVDANQAQLETLASDELTYGHSSGRVENKSEFVSALVNGSSDFVSMELEDQTVMVSGDTGIVRHILSGETNDNGKPGNVRIGVMLVWQKQGSDWKLLARQAYKL</sequence>
<keyword evidence="5" id="KW-1185">Reference proteome</keyword>
<feature type="chain" id="PRO_5011712975" description="DUF4440 domain-containing protein" evidence="2">
    <location>
        <begin position="21"/>
        <end position="142"/>
    </location>
</feature>
<dbReference type="SUPFAM" id="SSF54427">
    <property type="entry name" value="NTF2-like"/>
    <property type="match status" value="1"/>
</dbReference>
<dbReference type="EMBL" id="FNFO01000002">
    <property type="protein sequence ID" value="SDK20064.1"/>
    <property type="molecule type" value="Genomic_DNA"/>
</dbReference>
<protein>
    <recommendedName>
        <fullName evidence="3">DUF4440 domain-containing protein</fullName>
    </recommendedName>
</protein>
<proteinExistence type="predicted"/>
<keyword evidence="2" id="KW-0732">Signal</keyword>
<feature type="domain" description="DUF4440" evidence="3">
    <location>
        <begin position="29"/>
        <end position="134"/>
    </location>
</feature>
<dbReference type="Proteomes" id="UP000198510">
    <property type="component" value="Unassembled WGS sequence"/>
</dbReference>
<dbReference type="RefSeq" id="WP_089679512.1">
    <property type="nucleotide sequence ID" value="NZ_FNFO01000002.1"/>
</dbReference>